<comment type="caution">
    <text evidence="1">The sequence shown here is derived from an EMBL/GenBank/DDBJ whole genome shotgun (WGS) entry which is preliminary data.</text>
</comment>
<proteinExistence type="predicted"/>
<name>X1II98_9ZZZZ</name>
<evidence type="ECO:0000313" key="1">
    <source>
        <dbReference type="EMBL" id="GAH81432.1"/>
    </source>
</evidence>
<gene>
    <name evidence="1" type="ORF">S03H2_68198</name>
</gene>
<dbReference type="AlphaFoldDB" id="X1II98"/>
<organism evidence="1">
    <name type="scientific">marine sediment metagenome</name>
    <dbReference type="NCBI Taxonomy" id="412755"/>
    <lineage>
        <taxon>unclassified sequences</taxon>
        <taxon>metagenomes</taxon>
        <taxon>ecological metagenomes</taxon>
    </lineage>
</organism>
<protein>
    <submittedName>
        <fullName evidence="1">Uncharacterized protein</fullName>
    </submittedName>
</protein>
<reference evidence="1" key="1">
    <citation type="journal article" date="2014" name="Front. Microbiol.">
        <title>High frequency of phylogenetically diverse reductive dehalogenase-homologous genes in deep subseafloor sedimentary metagenomes.</title>
        <authorList>
            <person name="Kawai M."/>
            <person name="Futagami T."/>
            <person name="Toyoda A."/>
            <person name="Takaki Y."/>
            <person name="Nishi S."/>
            <person name="Hori S."/>
            <person name="Arai W."/>
            <person name="Tsubouchi T."/>
            <person name="Morono Y."/>
            <person name="Uchiyama I."/>
            <person name="Ito T."/>
            <person name="Fujiyama A."/>
            <person name="Inagaki F."/>
            <person name="Takami H."/>
        </authorList>
    </citation>
    <scope>NUCLEOTIDE SEQUENCE</scope>
    <source>
        <strain evidence="1">Expedition CK06-06</strain>
    </source>
</reference>
<sequence>MSKEIKIYIGDSVYADYDGYHIILTTNNGYGDTNTIALEPSVYDALILFNERIKQENK</sequence>
<accession>X1II98</accession>
<dbReference type="EMBL" id="BARU01044798">
    <property type="protein sequence ID" value="GAH81432.1"/>
    <property type="molecule type" value="Genomic_DNA"/>
</dbReference>